<reference evidence="4 5" key="1">
    <citation type="journal article" date="2010" name="DNA Res.">
        <title>Genome sequence of Kitasatospora setae NBRC 14216T: an evolutionary snapshot of the family Streptomycetaceae.</title>
        <authorList>
            <person name="Ichikawa N."/>
            <person name="Oguchi A."/>
            <person name="Ikeda H."/>
            <person name="Ishikawa J."/>
            <person name="Kitani S."/>
            <person name="Watanabe Y."/>
            <person name="Nakamura S."/>
            <person name="Katano Y."/>
            <person name="Kishi E."/>
            <person name="Sasagawa M."/>
            <person name="Ankai A."/>
            <person name="Fukui S."/>
            <person name="Hashimoto Y."/>
            <person name="Kamata S."/>
            <person name="Otoguro M."/>
            <person name="Tanikawa S."/>
            <person name="Nihira T."/>
            <person name="Horinouchi S."/>
            <person name="Ohnishi Y."/>
            <person name="Hayakawa M."/>
            <person name="Kuzuyama T."/>
            <person name="Arisawa A."/>
            <person name="Nomoto F."/>
            <person name="Miura H."/>
            <person name="Takahashi Y."/>
            <person name="Fujita N."/>
        </authorList>
    </citation>
    <scope>NUCLEOTIDE SEQUENCE [LARGE SCALE GENOMIC DNA]</scope>
    <source>
        <strain evidence="5">ATCC 33774 / DSM 43861 / JCM 3304 / KCC A-0304 / NBRC 14216 / KM-6054</strain>
    </source>
</reference>
<name>E4NCR5_KITSK</name>
<dbReference type="Pfam" id="PF08044">
    <property type="entry name" value="DUF1707"/>
    <property type="match status" value="1"/>
</dbReference>
<dbReference type="Proteomes" id="UP000007076">
    <property type="component" value="Chromosome"/>
</dbReference>
<dbReference type="Pfam" id="PF13828">
    <property type="entry name" value="DUF4190"/>
    <property type="match status" value="1"/>
</dbReference>
<feature type="domain" description="DUF4190" evidence="3">
    <location>
        <begin position="97"/>
        <end position="157"/>
    </location>
</feature>
<dbReference type="PANTHER" id="PTHR40763">
    <property type="entry name" value="MEMBRANE PROTEIN-RELATED"/>
    <property type="match status" value="1"/>
</dbReference>
<keyword evidence="5" id="KW-1185">Reference proteome</keyword>
<feature type="transmembrane region" description="Helical" evidence="1">
    <location>
        <begin position="142"/>
        <end position="167"/>
    </location>
</feature>
<keyword evidence="1" id="KW-0812">Transmembrane</keyword>
<keyword evidence="1" id="KW-0472">Membrane</keyword>
<gene>
    <name evidence="4" type="ordered locus">KSE_31860</name>
</gene>
<evidence type="ECO:0000313" key="4">
    <source>
        <dbReference type="EMBL" id="BAJ28996.1"/>
    </source>
</evidence>
<proteinExistence type="predicted"/>
<evidence type="ECO:0000256" key="1">
    <source>
        <dbReference type="SAM" id="Phobius"/>
    </source>
</evidence>
<dbReference type="InterPro" id="IPR012551">
    <property type="entry name" value="DUF1707_SHOCT-like"/>
</dbReference>
<feature type="domain" description="DUF1707" evidence="2">
    <location>
        <begin position="1"/>
        <end position="53"/>
    </location>
</feature>
<accession>E4NCR5</accession>
<protein>
    <submittedName>
        <fullName evidence="4">Uncharacterized protein</fullName>
    </submittedName>
</protein>
<dbReference type="HOGENOM" id="CLU_103366_0_0_11"/>
<dbReference type="STRING" id="452652.KSE_31860"/>
<evidence type="ECO:0000259" key="2">
    <source>
        <dbReference type="Pfam" id="PF08044"/>
    </source>
</evidence>
<dbReference type="InterPro" id="IPR025241">
    <property type="entry name" value="DUF4190"/>
</dbReference>
<dbReference type="PATRIC" id="fig|452652.3.peg.3199"/>
<organism evidence="4 5">
    <name type="scientific">Kitasatospora setae (strain ATCC 33774 / DSM 43861 / JCM 3304 / KCC A-0304 / NBRC 14216 / KM-6054)</name>
    <name type="common">Streptomyces setae</name>
    <dbReference type="NCBI Taxonomy" id="452652"/>
    <lineage>
        <taxon>Bacteria</taxon>
        <taxon>Bacillati</taxon>
        <taxon>Actinomycetota</taxon>
        <taxon>Actinomycetes</taxon>
        <taxon>Kitasatosporales</taxon>
        <taxon>Streptomycetaceae</taxon>
        <taxon>Kitasatospora</taxon>
    </lineage>
</organism>
<dbReference type="KEGG" id="ksk:KSE_31860"/>
<evidence type="ECO:0000259" key="3">
    <source>
        <dbReference type="Pfam" id="PF13828"/>
    </source>
</evidence>
<dbReference type="AlphaFoldDB" id="E4NCR5"/>
<dbReference type="PANTHER" id="PTHR40763:SF4">
    <property type="entry name" value="DUF1707 DOMAIN-CONTAINING PROTEIN"/>
    <property type="match status" value="1"/>
</dbReference>
<dbReference type="eggNOG" id="COG4758">
    <property type="taxonomic scope" value="Bacteria"/>
</dbReference>
<dbReference type="EMBL" id="AP010968">
    <property type="protein sequence ID" value="BAJ28996.1"/>
    <property type="molecule type" value="Genomic_DNA"/>
</dbReference>
<feature type="transmembrane region" description="Helical" evidence="1">
    <location>
        <begin position="97"/>
        <end position="121"/>
    </location>
</feature>
<evidence type="ECO:0000313" key="5">
    <source>
        <dbReference type="Proteomes" id="UP000007076"/>
    </source>
</evidence>
<sequence>MRAANTDRERTIDVLKAAYVEGRLTAAEYEQRMAAAHQAATYGQLTALVADLPAGPMVQPLAPPPPAVVAVPVMPAVPHTFLPPYPPPPPAAPQNGLAVASLTLGCLTMVTVGLTGLPAVITGHLARKRIRATGESGDSLAVVGLALGWFSVAGWALMILLMVLAAASGS</sequence>
<keyword evidence="1" id="KW-1133">Transmembrane helix</keyword>